<dbReference type="GO" id="GO:0003964">
    <property type="term" value="F:RNA-directed DNA polymerase activity"/>
    <property type="evidence" value="ECO:0007669"/>
    <property type="project" value="UniProtKB-KW"/>
</dbReference>
<gene>
    <name evidence="1" type="primary">X-elementORF2_925</name>
    <name evidence="1" type="ORF">CEXT_45201</name>
</gene>
<keyword evidence="1" id="KW-0695">RNA-directed DNA polymerase</keyword>
<comment type="caution">
    <text evidence="1">The sequence shown here is derived from an EMBL/GenBank/DDBJ whole genome shotgun (WGS) entry which is preliminary data.</text>
</comment>
<dbReference type="EMBL" id="BPLR01017454">
    <property type="protein sequence ID" value="GIY91748.1"/>
    <property type="molecule type" value="Genomic_DNA"/>
</dbReference>
<name>A0AAV4XBE9_CAEEX</name>
<dbReference type="AlphaFoldDB" id="A0AAV4XBE9"/>
<accession>A0AAV4XBE9</accession>
<evidence type="ECO:0000313" key="1">
    <source>
        <dbReference type="EMBL" id="GIY91748.1"/>
    </source>
</evidence>
<protein>
    <submittedName>
        <fullName evidence="1">RNA-directed DNA polymerase from transposon X-element</fullName>
    </submittedName>
</protein>
<sequence>MADISNAKGAHFARTINNESYTQHFIHYKRKRNQKLLNFKSCNFNMYDIDFTFHELEQTLIKSHLTSPGQDEYGLRGTSPHNGLEPQFLPFKARKDPQGIARYRPIALTSCLCKTMERNGKCPVDLRTGNKKNFYQASKWIPPRSGATTICHWIIFVDDLQISCASVNMAFIERPSESSKDITKWAYNNGCIFSSQKTLCVHFCKLKEAYIPIQKFYSMDSQFQLCRNKGFRNFI</sequence>
<dbReference type="Proteomes" id="UP001054945">
    <property type="component" value="Unassembled WGS sequence"/>
</dbReference>
<keyword evidence="2" id="KW-1185">Reference proteome</keyword>
<evidence type="ECO:0000313" key="2">
    <source>
        <dbReference type="Proteomes" id="UP001054945"/>
    </source>
</evidence>
<keyword evidence="1" id="KW-0548">Nucleotidyltransferase</keyword>
<keyword evidence="1" id="KW-0808">Transferase</keyword>
<proteinExistence type="predicted"/>
<organism evidence="1 2">
    <name type="scientific">Caerostris extrusa</name>
    <name type="common">Bark spider</name>
    <name type="synonym">Caerostris bankana</name>
    <dbReference type="NCBI Taxonomy" id="172846"/>
    <lineage>
        <taxon>Eukaryota</taxon>
        <taxon>Metazoa</taxon>
        <taxon>Ecdysozoa</taxon>
        <taxon>Arthropoda</taxon>
        <taxon>Chelicerata</taxon>
        <taxon>Arachnida</taxon>
        <taxon>Araneae</taxon>
        <taxon>Araneomorphae</taxon>
        <taxon>Entelegynae</taxon>
        <taxon>Araneoidea</taxon>
        <taxon>Araneidae</taxon>
        <taxon>Caerostris</taxon>
    </lineage>
</organism>
<reference evidence="1 2" key="1">
    <citation type="submission" date="2021-06" db="EMBL/GenBank/DDBJ databases">
        <title>Caerostris extrusa draft genome.</title>
        <authorList>
            <person name="Kono N."/>
            <person name="Arakawa K."/>
        </authorList>
    </citation>
    <scope>NUCLEOTIDE SEQUENCE [LARGE SCALE GENOMIC DNA]</scope>
</reference>